<dbReference type="AlphaFoldDB" id="A0A480AT71"/>
<accession>A0A480AT71</accession>
<proteinExistence type="predicted"/>
<gene>
    <name evidence="1" type="ORF">AQPW35_20060</name>
</gene>
<reference evidence="2" key="1">
    <citation type="submission" date="2019-03" db="EMBL/GenBank/DDBJ databases">
        <title>Aquabacterium pictum sp.nov., the first bacteriochlorophyll a-containing freshwater bacterium in the genus Aquabacterium of the class Betaproteobacteria.</title>
        <authorList>
            <person name="Hirose S."/>
            <person name="Tank M."/>
            <person name="Hara E."/>
            <person name="Tamaki H."/>
            <person name="Takaichi S."/>
            <person name="Haruta S."/>
            <person name="Hanada S."/>
        </authorList>
    </citation>
    <scope>NUCLEOTIDE SEQUENCE [LARGE SCALE GENOMIC DNA]</scope>
    <source>
        <strain evidence="2">W35</strain>
    </source>
</reference>
<evidence type="ECO:0000313" key="1">
    <source>
        <dbReference type="EMBL" id="GCL62925.1"/>
    </source>
</evidence>
<sequence>MHRPDTRTVTVHGFKVFDPDSREMQVAACKATLDTIGKVATAELVPGTAEDVPRHALDDQGRYRRIPTGWGALA</sequence>
<name>A0A480AT71_9BURK</name>
<comment type="caution">
    <text evidence="1">The sequence shown here is derived from an EMBL/GenBank/DDBJ whole genome shotgun (WGS) entry which is preliminary data.</text>
</comment>
<keyword evidence="2" id="KW-1185">Reference proteome</keyword>
<organism evidence="1 2">
    <name type="scientific">Pseudaquabacterium pictum</name>
    <dbReference type="NCBI Taxonomy" id="2315236"/>
    <lineage>
        <taxon>Bacteria</taxon>
        <taxon>Pseudomonadati</taxon>
        <taxon>Pseudomonadota</taxon>
        <taxon>Betaproteobacteria</taxon>
        <taxon>Burkholderiales</taxon>
        <taxon>Sphaerotilaceae</taxon>
        <taxon>Pseudaquabacterium</taxon>
    </lineage>
</organism>
<protein>
    <submittedName>
        <fullName evidence="1">Uncharacterized protein</fullName>
    </submittedName>
</protein>
<dbReference type="EMBL" id="BJCL01000004">
    <property type="protein sequence ID" value="GCL62925.1"/>
    <property type="molecule type" value="Genomic_DNA"/>
</dbReference>
<evidence type="ECO:0000313" key="2">
    <source>
        <dbReference type="Proteomes" id="UP000301751"/>
    </source>
</evidence>
<dbReference type="Proteomes" id="UP000301751">
    <property type="component" value="Unassembled WGS sequence"/>
</dbReference>